<feature type="signal peptide" evidence="9">
    <location>
        <begin position="1"/>
        <end position="19"/>
    </location>
</feature>
<comment type="similarity">
    <text evidence="2">Belongs to the EMC10 family.</text>
</comment>
<keyword evidence="5 9" id="KW-0732">Signal</keyword>
<dbReference type="GO" id="GO:0072546">
    <property type="term" value="C:EMC complex"/>
    <property type="evidence" value="ECO:0007669"/>
    <property type="project" value="TreeGrafter"/>
</dbReference>
<evidence type="ECO:0000256" key="8">
    <source>
        <dbReference type="ARBA" id="ARBA00023136"/>
    </source>
</evidence>
<evidence type="ECO:0000313" key="12">
    <source>
        <dbReference type="WBParaSite" id="MBELARI_LOCUS3307"/>
    </source>
</evidence>
<name>A0AAF3EP32_9BILA</name>
<dbReference type="WBParaSite" id="MBELARI_LOCUS15746">
    <property type="protein sequence ID" value="MBELARI_LOCUS15746"/>
    <property type="gene ID" value="MBELARI_LOCUS15746"/>
</dbReference>
<keyword evidence="6" id="KW-0256">Endoplasmic reticulum</keyword>
<evidence type="ECO:0000256" key="3">
    <source>
        <dbReference type="ARBA" id="ARBA00020105"/>
    </source>
</evidence>
<dbReference type="WBParaSite" id="MBELARI_LOCUS3307">
    <property type="protein sequence ID" value="MBELARI_LOCUS3307"/>
    <property type="gene ID" value="MBELARI_LOCUS3307"/>
</dbReference>
<organism evidence="10 11">
    <name type="scientific">Mesorhabditis belari</name>
    <dbReference type="NCBI Taxonomy" id="2138241"/>
    <lineage>
        <taxon>Eukaryota</taxon>
        <taxon>Metazoa</taxon>
        <taxon>Ecdysozoa</taxon>
        <taxon>Nematoda</taxon>
        <taxon>Chromadorea</taxon>
        <taxon>Rhabditida</taxon>
        <taxon>Rhabditina</taxon>
        <taxon>Rhabditomorpha</taxon>
        <taxon>Rhabditoidea</taxon>
        <taxon>Rhabditidae</taxon>
        <taxon>Mesorhabditinae</taxon>
        <taxon>Mesorhabditis</taxon>
    </lineage>
</organism>
<reference evidence="11 12" key="1">
    <citation type="submission" date="2024-02" db="UniProtKB">
        <authorList>
            <consortium name="WormBaseParasite"/>
        </authorList>
    </citation>
    <scope>IDENTIFICATION</scope>
</reference>
<dbReference type="Proteomes" id="UP000887575">
    <property type="component" value="Unassembled WGS sequence"/>
</dbReference>
<evidence type="ECO:0000313" key="10">
    <source>
        <dbReference type="Proteomes" id="UP000887575"/>
    </source>
</evidence>
<evidence type="ECO:0000256" key="6">
    <source>
        <dbReference type="ARBA" id="ARBA00022824"/>
    </source>
</evidence>
<evidence type="ECO:0000256" key="1">
    <source>
        <dbReference type="ARBA" id="ARBA00004115"/>
    </source>
</evidence>
<evidence type="ECO:0000313" key="11">
    <source>
        <dbReference type="WBParaSite" id="MBELARI_LOCUS15746"/>
    </source>
</evidence>
<evidence type="ECO:0000256" key="5">
    <source>
        <dbReference type="ARBA" id="ARBA00022729"/>
    </source>
</evidence>
<dbReference type="AlphaFoldDB" id="A0AAF3EP32"/>
<comment type="subcellular location">
    <subcellularLocation>
        <location evidence="1">Endoplasmic reticulum membrane</location>
        <topology evidence="1">Single-pass type I membrane protein</topology>
    </subcellularLocation>
</comment>
<dbReference type="CDD" id="cd22209">
    <property type="entry name" value="EMC10"/>
    <property type="match status" value="1"/>
</dbReference>
<keyword evidence="10" id="KW-1185">Reference proteome</keyword>
<sequence length="218" mass="23851">MIISSLLLTVVSLLSPIFADVLSLPIEYSLNDWKTVGKLGVIEVKEDFSGNYSGVFRTTADALQLGNALQSASSSALYRVRTPYGKGGDYVSSSTEPCRILQTKLVHNFWVSLDTTGKAVQSLTVFADPAFKSSDDGCQLLPQSNLVGIVQVTSVQQLKSPDTQSFLDKMDKERRARQHGAEQDNRSFLAKYWMYIVPVVIFMLISSASQQQEGGQGG</sequence>
<keyword evidence="8" id="KW-0472">Membrane</keyword>
<keyword evidence="7" id="KW-1133">Transmembrane helix</keyword>
<dbReference type="PANTHER" id="PTHR21397">
    <property type="entry name" value="CHROMATIN COMPLEXES SUBUNIT BAP18-RELATED"/>
    <property type="match status" value="1"/>
</dbReference>
<accession>A0AAF3EP32</accession>
<keyword evidence="4" id="KW-0812">Transmembrane</keyword>
<dbReference type="Pfam" id="PF21203">
    <property type="entry name" value="ECM10"/>
    <property type="match status" value="1"/>
</dbReference>
<feature type="chain" id="PRO_5041894077" description="ER membrane protein complex subunit 10" evidence="9">
    <location>
        <begin position="20"/>
        <end position="218"/>
    </location>
</feature>
<protein>
    <recommendedName>
        <fullName evidence="3">ER membrane protein complex subunit 10</fullName>
    </recommendedName>
</protein>
<evidence type="ECO:0000256" key="2">
    <source>
        <dbReference type="ARBA" id="ARBA00007695"/>
    </source>
</evidence>
<proteinExistence type="inferred from homology"/>
<evidence type="ECO:0000256" key="9">
    <source>
        <dbReference type="SAM" id="SignalP"/>
    </source>
</evidence>
<evidence type="ECO:0000256" key="7">
    <source>
        <dbReference type="ARBA" id="ARBA00022989"/>
    </source>
</evidence>
<evidence type="ECO:0000256" key="4">
    <source>
        <dbReference type="ARBA" id="ARBA00022692"/>
    </source>
</evidence>
<dbReference type="PANTHER" id="PTHR21397:SF4">
    <property type="entry name" value="ER MEMBRANE PROTEIN COMPLEX SUBUNIT 10"/>
    <property type="match status" value="1"/>
</dbReference>